<feature type="compositionally biased region" description="Low complexity" evidence="1">
    <location>
        <begin position="64"/>
        <end position="76"/>
    </location>
</feature>
<dbReference type="Pfam" id="PF26286">
    <property type="entry name" value="UBA_10"/>
    <property type="match status" value="1"/>
</dbReference>
<accession>A0A6H0Y4L8</accession>
<dbReference type="OrthoDB" id="443981at2759"/>
<dbReference type="CDD" id="cd14279">
    <property type="entry name" value="CUE"/>
    <property type="match status" value="1"/>
</dbReference>
<dbReference type="SUPFAM" id="SSF160443">
    <property type="entry name" value="SMR domain-like"/>
    <property type="match status" value="1"/>
</dbReference>
<keyword evidence="4" id="KW-1185">Reference proteome</keyword>
<name>A0A6H0Y4L8_9PEZI</name>
<dbReference type="GO" id="GO:0005634">
    <property type="term" value="C:nucleus"/>
    <property type="evidence" value="ECO:0007669"/>
    <property type="project" value="TreeGrafter"/>
</dbReference>
<evidence type="ECO:0000259" key="2">
    <source>
        <dbReference type="PROSITE" id="PS50828"/>
    </source>
</evidence>
<reference evidence="3 4" key="1">
    <citation type="journal article" date="2016" name="Sci. Rep.">
        <title>Peltaster fructicola genome reveals evolution from an invasive phytopathogen to an ectophytic parasite.</title>
        <authorList>
            <person name="Xu C."/>
            <person name="Chen H."/>
            <person name="Gleason M.L."/>
            <person name="Xu J.R."/>
            <person name="Liu H."/>
            <person name="Zhang R."/>
            <person name="Sun G."/>
        </authorList>
    </citation>
    <scope>NUCLEOTIDE SEQUENCE [LARGE SCALE GENOMIC DNA]</scope>
    <source>
        <strain evidence="3 4">LNHT1506</strain>
    </source>
</reference>
<sequence length="526" mass="57229">MSKTAQLEAEYCPPIDPALLFAITSDFDLNTNDGLTGARLVLDQLKESALVEEAADFEPSGVGSSNSNHDNNYDNSSKQRSPKTSDDPTSSITDDTSFLSDLAALSLSNGSSKVDNEHDLEIHDEDTKVLLLIDVFGEQVSEDTMKSVLRSHNGNWHAAMEELLNHVYFNDAEHSDTGEPHVAKGIDGFAEERVARRKRRIRNRARRMSGSSESSFCDSPSSPALSKWQMAKNDVDFLALRTGMTGAAIRLKYNHCGASMQQTINALLKEEMKDHKGIDDQNTIRLSKELEEDFPTIAESYRLSLIRLTSPSSANAHELAKALVFRPASSHTTTITPQYVRPTGDDIDGSSWQDVKSKTPASSASTLLGVESYAVARAHAFAQASAAHRRAKSDRLMGGAAAYYSQLGRDYSDLSHSASAAAADTLAASQSNAHQVDLHGVDVLNAVRIAKARTEQWWDSLGENRANGRVGAAQRHEAFRIVVGRGTHSEGGKSKLGPAVSKMLRSEGWRFENQGASIAVKGRQKV</sequence>
<dbReference type="InterPro" id="IPR052772">
    <property type="entry name" value="Endo/PolyKinase_Domain-Protein"/>
</dbReference>
<dbReference type="InterPro" id="IPR002625">
    <property type="entry name" value="Smr_dom"/>
</dbReference>
<dbReference type="SMART" id="SM00463">
    <property type="entry name" value="SMR"/>
    <property type="match status" value="1"/>
</dbReference>
<evidence type="ECO:0000313" key="3">
    <source>
        <dbReference type="EMBL" id="QIX01972.1"/>
    </source>
</evidence>
<dbReference type="EMBL" id="CP051143">
    <property type="protein sequence ID" value="QIX01972.1"/>
    <property type="molecule type" value="Genomic_DNA"/>
</dbReference>
<dbReference type="AlphaFoldDB" id="A0A6H0Y4L8"/>
<dbReference type="PANTHER" id="PTHR46535">
    <property type="entry name" value="NEDD4-BINDING PROTEIN 2"/>
    <property type="match status" value="1"/>
</dbReference>
<evidence type="ECO:0000256" key="1">
    <source>
        <dbReference type="SAM" id="MobiDB-lite"/>
    </source>
</evidence>
<dbReference type="GO" id="GO:0004519">
    <property type="term" value="F:endonuclease activity"/>
    <property type="evidence" value="ECO:0007669"/>
    <property type="project" value="TreeGrafter"/>
</dbReference>
<proteinExistence type="predicted"/>
<dbReference type="InterPro" id="IPR036063">
    <property type="entry name" value="Smr_dom_sf"/>
</dbReference>
<gene>
    <name evidence="3" type="ORF">AMS68_007489</name>
</gene>
<dbReference type="Gene3D" id="3.30.1370.110">
    <property type="match status" value="1"/>
</dbReference>
<feature type="region of interest" description="Disordered" evidence="1">
    <location>
        <begin position="335"/>
        <end position="355"/>
    </location>
</feature>
<evidence type="ECO:0000313" key="4">
    <source>
        <dbReference type="Proteomes" id="UP000503462"/>
    </source>
</evidence>
<feature type="region of interest" description="Disordered" evidence="1">
    <location>
        <begin position="56"/>
        <end position="93"/>
    </location>
</feature>
<dbReference type="PANTHER" id="PTHR46535:SF1">
    <property type="entry name" value="NEDD4-BINDING PROTEIN 2"/>
    <property type="match status" value="1"/>
</dbReference>
<dbReference type="Proteomes" id="UP000503462">
    <property type="component" value="Chromosome 5"/>
</dbReference>
<organism evidence="3 4">
    <name type="scientific">Peltaster fructicola</name>
    <dbReference type="NCBI Taxonomy" id="286661"/>
    <lineage>
        <taxon>Eukaryota</taxon>
        <taxon>Fungi</taxon>
        <taxon>Dikarya</taxon>
        <taxon>Ascomycota</taxon>
        <taxon>Pezizomycotina</taxon>
        <taxon>Dothideomycetes</taxon>
        <taxon>Dothideomycetes incertae sedis</taxon>
        <taxon>Peltaster</taxon>
    </lineage>
</organism>
<protein>
    <recommendedName>
        <fullName evidence="2">Smr domain-containing protein</fullName>
    </recommendedName>
</protein>
<dbReference type="PROSITE" id="PS50828">
    <property type="entry name" value="SMR"/>
    <property type="match status" value="1"/>
</dbReference>
<dbReference type="InterPro" id="IPR058864">
    <property type="entry name" value="UBA_10"/>
</dbReference>
<feature type="domain" description="Smr" evidence="2">
    <location>
        <begin position="436"/>
        <end position="526"/>
    </location>
</feature>